<dbReference type="RefSeq" id="WP_158292780.1">
    <property type="nucleotide sequence ID" value="NZ_SLWM01000003.1"/>
</dbReference>
<dbReference type="Pfam" id="PF13367">
    <property type="entry name" value="PrsW-protease"/>
    <property type="match status" value="1"/>
</dbReference>
<dbReference type="EMBL" id="SLWM01000003">
    <property type="protein sequence ID" value="TCO27642.1"/>
    <property type="molecule type" value="Genomic_DNA"/>
</dbReference>
<dbReference type="PANTHER" id="PTHR36844">
    <property type="entry name" value="PROTEASE PRSW"/>
    <property type="match status" value="1"/>
</dbReference>
<feature type="transmembrane region" description="Helical" evidence="1">
    <location>
        <begin position="145"/>
        <end position="168"/>
    </location>
</feature>
<name>A0ABY2BSY7_9ACTN</name>
<organism evidence="2 3">
    <name type="scientific">Kribbella orskensis</name>
    <dbReference type="NCBI Taxonomy" id="2512216"/>
    <lineage>
        <taxon>Bacteria</taxon>
        <taxon>Bacillati</taxon>
        <taxon>Actinomycetota</taxon>
        <taxon>Actinomycetes</taxon>
        <taxon>Propionibacteriales</taxon>
        <taxon>Kribbellaceae</taxon>
        <taxon>Kribbella</taxon>
    </lineage>
</organism>
<dbReference type="Proteomes" id="UP000295818">
    <property type="component" value="Unassembled WGS sequence"/>
</dbReference>
<feature type="transmembrane region" description="Helical" evidence="1">
    <location>
        <begin position="42"/>
        <end position="64"/>
    </location>
</feature>
<dbReference type="InterPro" id="IPR026898">
    <property type="entry name" value="PrsW"/>
</dbReference>
<keyword evidence="1" id="KW-0812">Transmembrane</keyword>
<evidence type="ECO:0000256" key="1">
    <source>
        <dbReference type="SAM" id="Phobius"/>
    </source>
</evidence>
<proteinExistence type="predicted"/>
<accession>A0ABY2BSY7</accession>
<reference evidence="2 3" key="1">
    <citation type="journal article" date="2015" name="Stand. Genomic Sci.">
        <title>Genomic Encyclopedia of Bacterial and Archaeal Type Strains, Phase III: the genomes of soil and plant-associated and newly described type strains.</title>
        <authorList>
            <person name="Whitman W.B."/>
            <person name="Woyke T."/>
            <person name="Klenk H.P."/>
            <person name="Zhou Y."/>
            <person name="Lilburn T.G."/>
            <person name="Beck B.J."/>
            <person name="De Vos P."/>
            <person name="Vandamme P."/>
            <person name="Eisen J.A."/>
            <person name="Garrity G."/>
            <person name="Hugenholtz P."/>
            <person name="Kyrpides N.C."/>
        </authorList>
    </citation>
    <scope>NUCLEOTIDE SEQUENCE [LARGE SCALE GENOMIC DNA]</scope>
    <source>
        <strain evidence="2 3">VKM Ac-2538</strain>
    </source>
</reference>
<dbReference type="PANTHER" id="PTHR36844:SF1">
    <property type="entry name" value="PROTEASE PRSW"/>
    <property type="match status" value="1"/>
</dbReference>
<comment type="caution">
    <text evidence="2">The sequence shown here is derived from an EMBL/GenBank/DDBJ whole genome shotgun (WGS) entry which is preliminary data.</text>
</comment>
<feature type="transmembrane region" description="Helical" evidence="1">
    <location>
        <begin position="111"/>
        <end position="133"/>
    </location>
</feature>
<evidence type="ECO:0000313" key="3">
    <source>
        <dbReference type="Proteomes" id="UP000295818"/>
    </source>
</evidence>
<keyword evidence="1" id="KW-1133">Transmembrane helix</keyword>
<feature type="transmembrane region" description="Helical" evidence="1">
    <location>
        <begin position="188"/>
        <end position="210"/>
    </location>
</feature>
<protein>
    <submittedName>
        <fullName evidence="2">RsiW-degrading membrane proteinase PrsW (M82 family)</fullName>
    </submittedName>
</protein>
<feature type="transmembrane region" description="Helical" evidence="1">
    <location>
        <begin position="16"/>
        <end position="36"/>
    </location>
</feature>
<gene>
    <name evidence="2" type="ORF">EV644_103342</name>
</gene>
<feature type="transmembrane region" description="Helical" evidence="1">
    <location>
        <begin position="222"/>
        <end position="245"/>
    </location>
</feature>
<sequence>MADQPVEIPVVAGKRAWRVVLLAGLLVWVLAAGVTAVTDDEILIPTLFLIGSFLVPITVVTFALARLDDCNLTTSVVLTGFVAAGTIGVVVSAVTEIYLLPTGSGPVGNALGFFGVGLIEEVSKGAVLVAVAWRLRERTVHGGMVLGATVGAGFAAFESTGYAFYAYVQHADDHPELNILQTEVSRAMLAPFGHLTWTALLGGALFAASARANGGFRFTMRVGWTLAGVAALHGAWDATYGWAIWITQGLTGNGWVADWPDGSYWEEVPTPEELWVFHVTYDAALALNGLVGVLWIVRSWRRGATPHPTARP</sequence>
<evidence type="ECO:0000313" key="2">
    <source>
        <dbReference type="EMBL" id="TCO27642.1"/>
    </source>
</evidence>
<keyword evidence="1" id="KW-0472">Membrane</keyword>
<feature type="transmembrane region" description="Helical" evidence="1">
    <location>
        <begin position="76"/>
        <end position="99"/>
    </location>
</feature>
<feature type="transmembrane region" description="Helical" evidence="1">
    <location>
        <begin position="275"/>
        <end position="297"/>
    </location>
</feature>
<keyword evidence="3" id="KW-1185">Reference proteome</keyword>